<keyword evidence="5" id="KW-0175">Coiled coil</keyword>
<dbReference type="GO" id="GO:0043066">
    <property type="term" value="P:negative regulation of apoptotic process"/>
    <property type="evidence" value="ECO:0007669"/>
    <property type="project" value="TreeGrafter"/>
</dbReference>
<dbReference type="PROSITE" id="PS50059">
    <property type="entry name" value="FKBP_PPIASE"/>
    <property type="match status" value="1"/>
</dbReference>
<accession>A0A6J1PWM3</accession>
<evidence type="ECO:0000256" key="1">
    <source>
        <dbReference type="ARBA" id="ARBA00022737"/>
    </source>
</evidence>
<dbReference type="OrthoDB" id="532682at2759"/>
<feature type="domain" description="PPIase FKBP-type" evidence="7">
    <location>
        <begin position="88"/>
        <end position="171"/>
    </location>
</feature>
<comment type="catalytic activity">
    <reaction evidence="3">
        <text>[protein]-peptidylproline (omega=180) = [protein]-peptidylproline (omega=0)</text>
        <dbReference type="Rhea" id="RHEA:16237"/>
        <dbReference type="Rhea" id="RHEA-COMP:10747"/>
        <dbReference type="Rhea" id="RHEA-COMP:10748"/>
        <dbReference type="ChEBI" id="CHEBI:83833"/>
        <dbReference type="ChEBI" id="CHEBI:83834"/>
        <dbReference type="EC" id="5.2.1.8"/>
    </reaction>
</comment>
<dbReference type="PANTHER" id="PTHR46512">
    <property type="entry name" value="PEPTIDYLPROLYL ISOMERASE"/>
    <property type="match status" value="1"/>
</dbReference>
<keyword evidence="1" id="KW-0677">Repeat</keyword>
<dbReference type="SMART" id="SM00028">
    <property type="entry name" value="TPR"/>
    <property type="match status" value="2"/>
</dbReference>
<evidence type="ECO:0000256" key="6">
    <source>
        <dbReference type="SAM" id="MobiDB-lite"/>
    </source>
</evidence>
<name>A0A6J1PWM3_9HYME</name>
<evidence type="ECO:0000256" key="5">
    <source>
        <dbReference type="SAM" id="Coils"/>
    </source>
</evidence>
<evidence type="ECO:0000313" key="8">
    <source>
        <dbReference type="Proteomes" id="UP000504618"/>
    </source>
</evidence>
<evidence type="ECO:0000313" key="9">
    <source>
        <dbReference type="RefSeq" id="XP_024874264.1"/>
    </source>
</evidence>
<protein>
    <recommendedName>
        <fullName evidence="3">peptidylprolyl isomerase</fullName>
        <ecNumber evidence="3">5.2.1.8</ecNumber>
    </recommendedName>
</protein>
<feature type="compositionally biased region" description="Basic and acidic residues" evidence="6">
    <location>
        <begin position="1"/>
        <end position="20"/>
    </location>
</feature>
<dbReference type="GO" id="GO:0005829">
    <property type="term" value="C:cytosol"/>
    <property type="evidence" value="ECO:0007669"/>
    <property type="project" value="TreeGrafter"/>
</dbReference>
<dbReference type="RefSeq" id="XP_024874264.1">
    <property type="nucleotide sequence ID" value="XM_025018496.1"/>
</dbReference>
<dbReference type="InterPro" id="IPR046357">
    <property type="entry name" value="PPIase_dom_sf"/>
</dbReference>
<dbReference type="AlphaFoldDB" id="A0A6J1PWM3"/>
<feature type="coiled-coil region" evidence="5">
    <location>
        <begin position="315"/>
        <end position="342"/>
    </location>
</feature>
<dbReference type="GeneID" id="112456143"/>
<gene>
    <name evidence="9" type="primary">LOC112456143</name>
</gene>
<dbReference type="SUPFAM" id="SSF54534">
    <property type="entry name" value="FKBP-like"/>
    <property type="match status" value="1"/>
</dbReference>
<dbReference type="SUPFAM" id="SSF48452">
    <property type="entry name" value="TPR-like"/>
    <property type="match status" value="1"/>
</dbReference>
<dbReference type="InterPro" id="IPR050754">
    <property type="entry name" value="FKBP4/5/8-like"/>
</dbReference>
<feature type="region of interest" description="Disordered" evidence="6">
    <location>
        <begin position="1"/>
        <end position="56"/>
    </location>
</feature>
<keyword evidence="3" id="KW-0697">Rotamase</keyword>
<dbReference type="Gene3D" id="1.25.40.10">
    <property type="entry name" value="Tetratricopeptide repeat domain"/>
    <property type="match status" value="1"/>
</dbReference>
<evidence type="ECO:0000259" key="7">
    <source>
        <dbReference type="PROSITE" id="PS50059"/>
    </source>
</evidence>
<dbReference type="InterPro" id="IPR011990">
    <property type="entry name" value="TPR-like_helical_dom_sf"/>
</dbReference>
<dbReference type="InterPro" id="IPR019734">
    <property type="entry name" value="TPR_rpt"/>
</dbReference>
<organism evidence="8 9">
    <name type="scientific">Temnothorax curvispinosus</name>
    <dbReference type="NCBI Taxonomy" id="300111"/>
    <lineage>
        <taxon>Eukaryota</taxon>
        <taxon>Metazoa</taxon>
        <taxon>Ecdysozoa</taxon>
        <taxon>Arthropoda</taxon>
        <taxon>Hexapoda</taxon>
        <taxon>Insecta</taxon>
        <taxon>Pterygota</taxon>
        <taxon>Neoptera</taxon>
        <taxon>Endopterygota</taxon>
        <taxon>Hymenoptera</taxon>
        <taxon>Apocrita</taxon>
        <taxon>Aculeata</taxon>
        <taxon>Formicoidea</taxon>
        <taxon>Formicidae</taxon>
        <taxon>Myrmicinae</taxon>
        <taxon>Temnothorax</taxon>
    </lineage>
</organism>
<sequence length="390" mass="44089">MTTLHTDKMDENVTPKRPETPESLETPESPETEAQDVSIQESNCSENSKDLSMESPLEDEQWLDILGNGQLKKRVVKKGEQNVKPQRGDICTVTIMGVLDSGKVVEEHVDKQIQTGDMEVVQGLDLTIVLMELGEIAVVVVDPRFAYGTRGTASIPSNATITYTVELKEIKEEPEIETLSINQRREIGNKKRERGNWFFMRKDVNHAILCYRRALQYLLIDDDTRWNKNEETETVSDTELQALLDDCVKVYNNLAAALIETDAYHSALDNVNKVLKYQPNNTKALYRKGKIFKIQGHYGKAYLTFLEALKINPELWSVKLELASLKEKMAKQNEKEKSLYAKMLGINKESDKPSKDVKVEDKSKIAKGILWTLLGASAVVVGMLVHRFAS</sequence>
<dbReference type="GO" id="GO:0005740">
    <property type="term" value="C:mitochondrial envelope"/>
    <property type="evidence" value="ECO:0007669"/>
    <property type="project" value="TreeGrafter"/>
</dbReference>
<dbReference type="GO" id="GO:0012505">
    <property type="term" value="C:endomembrane system"/>
    <property type="evidence" value="ECO:0007669"/>
    <property type="project" value="TreeGrafter"/>
</dbReference>
<dbReference type="Pfam" id="PF13181">
    <property type="entry name" value="TPR_8"/>
    <property type="match status" value="1"/>
</dbReference>
<dbReference type="GO" id="GO:0044183">
    <property type="term" value="F:protein folding chaperone"/>
    <property type="evidence" value="ECO:0007669"/>
    <property type="project" value="TreeGrafter"/>
</dbReference>
<evidence type="ECO:0000256" key="2">
    <source>
        <dbReference type="ARBA" id="ARBA00022803"/>
    </source>
</evidence>
<keyword evidence="8" id="KW-1185">Reference proteome</keyword>
<feature type="repeat" description="TPR" evidence="4">
    <location>
        <begin position="248"/>
        <end position="281"/>
    </location>
</feature>
<keyword evidence="3" id="KW-0413">Isomerase</keyword>
<dbReference type="Proteomes" id="UP000504618">
    <property type="component" value="Unplaced"/>
</dbReference>
<dbReference type="Gene3D" id="3.10.50.40">
    <property type="match status" value="1"/>
</dbReference>
<proteinExistence type="predicted"/>
<evidence type="ECO:0000256" key="3">
    <source>
        <dbReference type="PROSITE-ProRule" id="PRU00277"/>
    </source>
</evidence>
<keyword evidence="2 4" id="KW-0802">TPR repeat</keyword>
<dbReference type="GO" id="GO:0016020">
    <property type="term" value="C:membrane"/>
    <property type="evidence" value="ECO:0007669"/>
    <property type="project" value="TreeGrafter"/>
</dbReference>
<dbReference type="InterPro" id="IPR001179">
    <property type="entry name" value="PPIase_FKBP_dom"/>
</dbReference>
<dbReference type="Pfam" id="PF00254">
    <property type="entry name" value="FKBP_C"/>
    <property type="match status" value="1"/>
</dbReference>
<feature type="compositionally biased region" description="Polar residues" evidence="6">
    <location>
        <begin position="35"/>
        <end position="46"/>
    </location>
</feature>
<evidence type="ECO:0000256" key="4">
    <source>
        <dbReference type="PROSITE-ProRule" id="PRU00339"/>
    </source>
</evidence>
<reference evidence="9" key="1">
    <citation type="submission" date="2025-08" db="UniProtKB">
        <authorList>
            <consortium name="RefSeq"/>
        </authorList>
    </citation>
    <scope>IDENTIFICATION</scope>
    <source>
        <tissue evidence="9">Whole body</tissue>
    </source>
</reference>
<dbReference type="GO" id="GO:0003755">
    <property type="term" value="F:peptidyl-prolyl cis-trans isomerase activity"/>
    <property type="evidence" value="ECO:0007669"/>
    <property type="project" value="UniProtKB-KW"/>
</dbReference>
<feature type="repeat" description="TPR" evidence="4">
    <location>
        <begin position="282"/>
        <end position="315"/>
    </location>
</feature>
<dbReference type="EC" id="5.2.1.8" evidence="3"/>
<dbReference type="PANTHER" id="PTHR46512:SF1">
    <property type="entry name" value="PEPTIDYLPROLYL ISOMERASE"/>
    <property type="match status" value="1"/>
</dbReference>
<dbReference type="PROSITE" id="PS50005">
    <property type="entry name" value="TPR"/>
    <property type="match status" value="2"/>
</dbReference>